<organism evidence="1 2">
    <name type="scientific">Symbiodinium pilosum</name>
    <name type="common">Dinoflagellate</name>
    <dbReference type="NCBI Taxonomy" id="2952"/>
    <lineage>
        <taxon>Eukaryota</taxon>
        <taxon>Sar</taxon>
        <taxon>Alveolata</taxon>
        <taxon>Dinophyceae</taxon>
        <taxon>Suessiales</taxon>
        <taxon>Symbiodiniaceae</taxon>
        <taxon>Symbiodinium</taxon>
    </lineage>
</organism>
<gene>
    <name evidence="1" type="ORF">SPIL2461_LOCUS10652</name>
</gene>
<dbReference type="AlphaFoldDB" id="A0A812RGN9"/>
<comment type="caution">
    <text evidence="1">The sequence shown here is derived from an EMBL/GenBank/DDBJ whole genome shotgun (WGS) entry which is preliminary data.</text>
</comment>
<sequence>MTVHIHLSLCGIALTPLENEVIEECYIQPITKLHEIVPRSAIITINDDPLFNGLDHTAMSYSSVIKKLARELRANGCLVLTTSSLGPKLLSVTGGSGHRIQADQAELGWAMFEKSLMNEKALATCVLDTKKINILSASIKPFNLDHERVTRVFTSIEDDEVNLIGSQQDVALIEPEPYHDSQTFWWKIEQYQTTNERSTVPGKAFYCEQCRSALSDSESLRNAQYGS</sequence>
<name>A0A812RGN9_SYMPI</name>
<keyword evidence="2" id="KW-1185">Reference proteome</keyword>
<dbReference type="OrthoDB" id="449659at2759"/>
<accession>A0A812RGN9</accession>
<evidence type="ECO:0000313" key="1">
    <source>
        <dbReference type="EMBL" id="CAE7436337.1"/>
    </source>
</evidence>
<dbReference type="Proteomes" id="UP000649617">
    <property type="component" value="Unassembled WGS sequence"/>
</dbReference>
<dbReference type="EMBL" id="CAJNIZ010020097">
    <property type="protein sequence ID" value="CAE7436337.1"/>
    <property type="molecule type" value="Genomic_DNA"/>
</dbReference>
<reference evidence="1" key="1">
    <citation type="submission" date="2021-02" db="EMBL/GenBank/DDBJ databases">
        <authorList>
            <person name="Dougan E. K."/>
            <person name="Rhodes N."/>
            <person name="Thang M."/>
            <person name="Chan C."/>
        </authorList>
    </citation>
    <scope>NUCLEOTIDE SEQUENCE</scope>
</reference>
<proteinExistence type="predicted"/>
<feature type="non-terminal residue" evidence="1">
    <location>
        <position position="227"/>
    </location>
</feature>
<evidence type="ECO:0000313" key="2">
    <source>
        <dbReference type="Proteomes" id="UP000649617"/>
    </source>
</evidence>
<protein>
    <submittedName>
        <fullName evidence="1">Uncharacterized protein</fullName>
    </submittedName>
</protein>